<dbReference type="InterPro" id="IPR051165">
    <property type="entry name" value="Multifunctional_ANK_Repeat"/>
</dbReference>
<feature type="non-terminal residue" evidence="5">
    <location>
        <position position="1015"/>
    </location>
</feature>
<keyword evidence="2 3" id="KW-0040">ANK repeat</keyword>
<feature type="compositionally biased region" description="Low complexity" evidence="4">
    <location>
        <begin position="436"/>
        <end position="454"/>
    </location>
</feature>
<accession>A0A9W8E7G0</accession>
<dbReference type="SMART" id="SM00248">
    <property type="entry name" value="ANK"/>
    <property type="match status" value="3"/>
</dbReference>
<feature type="region of interest" description="Disordered" evidence="4">
    <location>
        <begin position="603"/>
        <end position="627"/>
    </location>
</feature>
<dbReference type="PANTHER" id="PTHR24123:SF33">
    <property type="entry name" value="PROTEIN HOS4"/>
    <property type="match status" value="1"/>
</dbReference>
<name>A0A9W8E7G0_9FUNG</name>
<feature type="region of interest" description="Disordered" evidence="4">
    <location>
        <begin position="510"/>
        <end position="529"/>
    </location>
</feature>
<dbReference type="PROSITE" id="PS50297">
    <property type="entry name" value="ANK_REP_REGION"/>
    <property type="match status" value="2"/>
</dbReference>
<feature type="region of interest" description="Disordered" evidence="4">
    <location>
        <begin position="31"/>
        <end position="54"/>
    </location>
</feature>
<evidence type="ECO:0000256" key="3">
    <source>
        <dbReference type="PROSITE-ProRule" id="PRU00023"/>
    </source>
</evidence>
<feature type="compositionally biased region" description="Polar residues" evidence="4">
    <location>
        <begin position="455"/>
        <end position="469"/>
    </location>
</feature>
<feature type="region of interest" description="Disordered" evidence="4">
    <location>
        <begin position="959"/>
        <end position="995"/>
    </location>
</feature>
<feature type="compositionally biased region" description="Polar residues" evidence="4">
    <location>
        <begin position="984"/>
        <end position="995"/>
    </location>
</feature>
<dbReference type="Pfam" id="PF12796">
    <property type="entry name" value="Ank_2"/>
    <property type="match status" value="1"/>
</dbReference>
<keyword evidence="1" id="KW-0677">Repeat</keyword>
<evidence type="ECO:0008006" key="7">
    <source>
        <dbReference type="Google" id="ProtNLM"/>
    </source>
</evidence>
<comment type="caution">
    <text evidence="5">The sequence shown here is derived from an EMBL/GenBank/DDBJ whole genome shotgun (WGS) entry which is preliminary data.</text>
</comment>
<dbReference type="InterPro" id="IPR002110">
    <property type="entry name" value="Ankyrin_rpt"/>
</dbReference>
<dbReference type="OrthoDB" id="194358at2759"/>
<gene>
    <name evidence="5" type="ORF">H4R34_005115</name>
</gene>
<feature type="repeat" description="ANK" evidence="3">
    <location>
        <begin position="730"/>
        <end position="762"/>
    </location>
</feature>
<feature type="region of interest" description="Disordered" evidence="4">
    <location>
        <begin position="82"/>
        <end position="104"/>
    </location>
</feature>
<evidence type="ECO:0000256" key="4">
    <source>
        <dbReference type="SAM" id="MobiDB-lite"/>
    </source>
</evidence>
<feature type="repeat" description="ANK" evidence="3">
    <location>
        <begin position="763"/>
        <end position="788"/>
    </location>
</feature>
<protein>
    <recommendedName>
        <fullName evidence="7">Ankyrin</fullName>
    </recommendedName>
</protein>
<dbReference type="InterPro" id="IPR036770">
    <property type="entry name" value="Ankyrin_rpt-contain_sf"/>
</dbReference>
<feature type="region of interest" description="Disordered" evidence="4">
    <location>
        <begin position="241"/>
        <end position="271"/>
    </location>
</feature>
<dbReference type="EMBL" id="JANBQB010000848">
    <property type="protein sequence ID" value="KAJ1973323.1"/>
    <property type="molecule type" value="Genomic_DNA"/>
</dbReference>
<feature type="region of interest" description="Disordered" evidence="4">
    <location>
        <begin position="416"/>
        <end position="479"/>
    </location>
</feature>
<evidence type="ECO:0000313" key="5">
    <source>
        <dbReference type="EMBL" id="KAJ1973323.1"/>
    </source>
</evidence>
<evidence type="ECO:0000256" key="2">
    <source>
        <dbReference type="ARBA" id="ARBA00023043"/>
    </source>
</evidence>
<dbReference type="PROSITE" id="PS50088">
    <property type="entry name" value="ANK_REPEAT"/>
    <property type="match status" value="2"/>
</dbReference>
<dbReference type="SUPFAM" id="SSF48403">
    <property type="entry name" value="Ankyrin repeat"/>
    <property type="match status" value="1"/>
</dbReference>
<reference evidence="5" key="1">
    <citation type="submission" date="2022-07" db="EMBL/GenBank/DDBJ databases">
        <title>Phylogenomic reconstructions and comparative analyses of Kickxellomycotina fungi.</title>
        <authorList>
            <person name="Reynolds N.K."/>
            <person name="Stajich J.E."/>
            <person name="Barry K."/>
            <person name="Grigoriev I.V."/>
            <person name="Crous P."/>
            <person name="Smith M.E."/>
        </authorList>
    </citation>
    <scope>NUCLEOTIDE SEQUENCE</scope>
    <source>
        <strain evidence="5">RSA 567</strain>
    </source>
</reference>
<keyword evidence="6" id="KW-1185">Reference proteome</keyword>
<sequence length="1015" mass="109406">MSDRHPAAQRATLRRLHRASLQAGAAPISPGASLRVAGASPARKPMPFTASPPRADVFSNRMAHRRTWHVTSHELLTAIRENALRSDSPGRAQGSRPSSFSSKTEYQIPSSLNLPCVDELGTPKAGFSLSNSMTTGRRSARKRIPFATARTAYRKEGSRGRPTVFMSLHRLHLAVHDCNVPLALSIINNQLSDLSAAISQHASSIKYIFLKAMANRLESVTLALYRRGFPSNVNDTIAVRSVQPYPHHPSPSTTSSASSATPASTSNLRARLTPPFRRSLDECRVDPATAAPKPTASPSPLPSIFLLAVALKMGALVEAMLAQADLTHRWLGLTPIMVACLNRRPGVATLVSDTLAVPGSVENPTLDRFAQAKNRPVVILQQLLAYGADPRKTIAYSQVLGLVRWRRLLRLTDSPPLGPYPHAGARSSRRQPGMLSQSASSSSLASCTSSISDATSKSTLSGQPSTVNGGRSDPHGPLVGTVPFAASLMRSEPSVGPSWNLLPMVARPSRPNSTFDSPPSDDTSRATFRAGSSSYASSRSSATVCIVSFSSQRHLSTESPDQSSLFESLARLDAVVRQATCAERCTRLFTRLSPLAATKFLATPSPVPEAGSDDEARDQIGPLPSHQLLRSPETATTLLSHLATLPSHKRTKPLRRHLYMTALDFAILPGYVGSTSHLATDVDYVQALLEHLSDRFVARNQLALVLQQDLVITLTLLKRGANPYIQRDLAGNTPLHLAARAGLLDLCLLYLWLGLDPDCPGENGWTALHEAMSWGHRNVSLQLISQGAHCYRCNLCGKTPLQLALLFGHSVADIESLVDLSHLTAADIVQAQSILEFASSTLGLPSPVLRGKKMTSDEVLSVEMPTHPSRGRQLPLEELCALKACHSQSMMAGEPEVHGPSSALMASPTNRWSIPEFGTRPYPPLVRPARSFQRLRPMSTSMLSMQDILARDLNGEVSLPSHSMGLPPLPQSPSRHSADASWGHPSSSLTTQLPFPSSKLVPLARNLSTLSTNPS</sequence>
<feature type="compositionally biased region" description="Polar residues" evidence="4">
    <location>
        <begin position="95"/>
        <end position="104"/>
    </location>
</feature>
<dbReference type="Gene3D" id="1.25.40.20">
    <property type="entry name" value="Ankyrin repeat-containing domain"/>
    <property type="match status" value="1"/>
</dbReference>
<dbReference type="Proteomes" id="UP001151582">
    <property type="component" value="Unassembled WGS sequence"/>
</dbReference>
<evidence type="ECO:0000256" key="1">
    <source>
        <dbReference type="ARBA" id="ARBA00022737"/>
    </source>
</evidence>
<dbReference type="AlphaFoldDB" id="A0A9W8E7G0"/>
<dbReference type="PANTHER" id="PTHR24123">
    <property type="entry name" value="ANKYRIN REPEAT-CONTAINING"/>
    <property type="match status" value="1"/>
</dbReference>
<proteinExistence type="predicted"/>
<feature type="compositionally biased region" description="Low complexity" evidence="4">
    <location>
        <begin position="250"/>
        <end position="266"/>
    </location>
</feature>
<organism evidence="5 6">
    <name type="scientific">Dimargaris verticillata</name>
    <dbReference type="NCBI Taxonomy" id="2761393"/>
    <lineage>
        <taxon>Eukaryota</taxon>
        <taxon>Fungi</taxon>
        <taxon>Fungi incertae sedis</taxon>
        <taxon>Zoopagomycota</taxon>
        <taxon>Kickxellomycotina</taxon>
        <taxon>Dimargaritomycetes</taxon>
        <taxon>Dimargaritales</taxon>
        <taxon>Dimargaritaceae</taxon>
        <taxon>Dimargaris</taxon>
    </lineage>
</organism>
<evidence type="ECO:0000313" key="6">
    <source>
        <dbReference type="Proteomes" id="UP001151582"/>
    </source>
</evidence>